<evidence type="ECO:0000256" key="1">
    <source>
        <dbReference type="ARBA" id="ARBA00022603"/>
    </source>
</evidence>
<evidence type="ECO:0000256" key="3">
    <source>
        <dbReference type="ARBA" id="ARBA00022691"/>
    </source>
</evidence>
<organism evidence="4 5">
    <name type="scientific">Rhizobium rhizogenes</name>
    <name type="common">Agrobacterium rhizogenes</name>
    <dbReference type="NCBI Taxonomy" id="359"/>
    <lineage>
        <taxon>Bacteria</taxon>
        <taxon>Pseudomonadati</taxon>
        <taxon>Pseudomonadota</taxon>
        <taxon>Alphaproteobacteria</taxon>
        <taxon>Hyphomicrobiales</taxon>
        <taxon>Rhizobiaceae</taxon>
        <taxon>Rhizobium/Agrobacterium group</taxon>
        <taxon>Rhizobium</taxon>
    </lineage>
</organism>
<dbReference type="GO" id="GO:0009007">
    <property type="term" value="F:site-specific DNA-methyltransferase (adenine-specific) activity"/>
    <property type="evidence" value="ECO:0007669"/>
    <property type="project" value="UniProtKB-EC"/>
</dbReference>
<dbReference type="InterPro" id="IPR012327">
    <property type="entry name" value="MeTrfase_D12"/>
</dbReference>
<dbReference type="AlphaFoldDB" id="A0A546XGQ7"/>
<dbReference type="EMBL" id="SGNY01000004">
    <property type="protein sequence ID" value="TRA99918.1"/>
    <property type="molecule type" value="Genomic_DNA"/>
</dbReference>
<dbReference type="SUPFAM" id="SSF53335">
    <property type="entry name" value="S-adenosyl-L-methionine-dependent methyltransferases"/>
    <property type="match status" value="1"/>
</dbReference>
<keyword evidence="3" id="KW-0949">S-adenosyl-L-methionine</keyword>
<keyword evidence="2" id="KW-0808">Transferase</keyword>
<gene>
    <name evidence="4" type="ORF">EXN68_15405</name>
</gene>
<sequence>MGSKAKLMDFVLEGLNIAAIGDTVCDLFAGACSLSGAIGDQTRIVTNDIQNYSRVIAHVYLHRLSDKAATLDIHRICEEVAASVKHTLSTLGKDYSYPTSPSLEEFNAIENRNRGLIELSFDHKYHLFLKNYAGTWWSAEQCAWIDAIRSAIDGLLERSEVNEGDHAILLTCAMHAMAYCGQGTGHYAQYRDAKTQSSMRDINIYRQKSFRSYFERKFLAIRDWNLRYVSSQPNHRFEALDYRDCIAELSEATVYADPPYAFVHYSRFYHAIETFVLYDYPDLQLKAGQVVKGRYREERHQSPFSIRSKVPTAFEEMFDGVRLTGSNVVLSYSNTALLDLIQIGSIAADVFGTSYSVEVLTKDYQHMTMGRRADRMRDVEEALLIARRLS</sequence>
<reference evidence="4 5" key="1">
    <citation type="journal article" date="2019" name="Appl. Microbiol. Biotechnol.">
        <title>Differential efficiency of wild type rhizogenic strains for rol gene transformation of plants.</title>
        <authorList>
            <person name="Desmet S."/>
            <person name="De Keyser E."/>
            <person name="Van Vaerenbergh J."/>
            <person name="Baeyen S."/>
            <person name="Van Huylenbroeck J."/>
            <person name="Geelen D."/>
            <person name="Dhooghe E."/>
        </authorList>
    </citation>
    <scope>NUCLEOTIDE SEQUENCE [LARGE SCALE GENOMIC DNA]</scope>
    <source>
        <strain evidence="4 5">GBBC3284</strain>
    </source>
</reference>
<keyword evidence="1" id="KW-0489">Methyltransferase</keyword>
<name>A0A546XGQ7_RHIRH</name>
<dbReference type="OrthoDB" id="9805629at2"/>
<keyword evidence="4" id="KW-0378">Hydrolase</keyword>
<dbReference type="Proteomes" id="UP000315434">
    <property type="component" value="Unassembled WGS sequence"/>
</dbReference>
<keyword evidence="4" id="KW-0255">Endonuclease</keyword>
<proteinExistence type="predicted"/>
<dbReference type="GO" id="GO:0009307">
    <property type="term" value="P:DNA restriction-modification system"/>
    <property type="evidence" value="ECO:0007669"/>
    <property type="project" value="InterPro"/>
</dbReference>
<dbReference type="Pfam" id="PF02086">
    <property type="entry name" value="MethyltransfD12"/>
    <property type="match status" value="1"/>
</dbReference>
<protein>
    <submittedName>
        <fullName evidence="4">Restriction endonuclease</fullName>
    </submittedName>
</protein>
<evidence type="ECO:0000313" key="5">
    <source>
        <dbReference type="Proteomes" id="UP000315434"/>
    </source>
</evidence>
<dbReference type="GO" id="GO:0032259">
    <property type="term" value="P:methylation"/>
    <property type="evidence" value="ECO:0007669"/>
    <property type="project" value="UniProtKB-KW"/>
</dbReference>
<evidence type="ECO:0000256" key="2">
    <source>
        <dbReference type="ARBA" id="ARBA00022679"/>
    </source>
</evidence>
<dbReference type="InterPro" id="IPR029063">
    <property type="entry name" value="SAM-dependent_MTases_sf"/>
</dbReference>
<accession>A0A546XGQ7</accession>
<comment type="caution">
    <text evidence="4">The sequence shown here is derived from an EMBL/GenBank/DDBJ whole genome shotgun (WGS) entry which is preliminary data.</text>
</comment>
<keyword evidence="4" id="KW-0540">Nuclease</keyword>
<dbReference type="GO" id="GO:0004519">
    <property type="term" value="F:endonuclease activity"/>
    <property type="evidence" value="ECO:0007669"/>
    <property type="project" value="UniProtKB-KW"/>
</dbReference>
<evidence type="ECO:0000313" key="4">
    <source>
        <dbReference type="EMBL" id="TRA99918.1"/>
    </source>
</evidence>